<evidence type="ECO:0000256" key="7">
    <source>
        <dbReference type="ARBA" id="ARBA00023065"/>
    </source>
</evidence>
<dbReference type="InterPro" id="IPR000531">
    <property type="entry name" value="Beta-barrel_TonB"/>
</dbReference>
<dbReference type="RefSeq" id="WP_376944796.1">
    <property type="nucleotide sequence ID" value="NZ_CP171449.1"/>
</dbReference>
<keyword evidence="6" id="KW-0408">Iron</keyword>
<name>A0ABV6SJB8_AZOPA</name>
<dbReference type="PANTHER" id="PTHR32552:SF81">
    <property type="entry name" value="TONB-DEPENDENT OUTER MEMBRANE RECEPTOR"/>
    <property type="match status" value="1"/>
</dbReference>
<evidence type="ECO:0000256" key="11">
    <source>
        <dbReference type="PROSITE-ProRule" id="PRU01360"/>
    </source>
</evidence>
<dbReference type="Gene3D" id="2.40.170.20">
    <property type="entry name" value="TonB-dependent receptor, beta-barrel domain"/>
    <property type="match status" value="1"/>
</dbReference>
<keyword evidence="3 11" id="KW-1134">Transmembrane beta strand</keyword>
<keyword evidence="2 11" id="KW-0813">Transport</keyword>
<keyword evidence="15" id="KW-0675">Receptor</keyword>
<dbReference type="InterPro" id="IPR039426">
    <property type="entry name" value="TonB-dep_rcpt-like"/>
</dbReference>
<dbReference type="SUPFAM" id="SSF56935">
    <property type="entry name" value="Porins"/>
    <property type="match status" value="1"/>
</dbReference>
<keyword evidence="4" id="KW-0410">Iron transport</keyword>
<evidence type="ECO:0000256" key="9">
    <source>
        <dbReference type="ARBA" id="ARBA00023136"/>
    </source>
</evidence>
<dbReference type="InterPro" id="IPR036942">
    <property type="entry name" value="Beta-barrel_TonB_sf"/>
</dbReference>
<feature type="domain" description="TonB-dependent receptor-like beta-barrel" evidence="13">
    <location>
        <begin position="292"/>
        <end position="767"/>
    </location>
</feature>
<comment type="caution">
    <text evidence="15">The sequence shown here is derived from an EMBL/GenBank/DDBJ whole genome shotgun (WGS) entry which is preliminary data.</text>
</comment>
<dbReference type="Pfam" id="PF07715">
    <property type="entry name" value="Plug"/>
    <property type="match status" value="1"/>
</dbReference>
<gene>
    <name evidence="15" type="ORF">ACFFGX_08435</name>
</gene>
<keyword evidence="7" id="KW-0406">Ion transport</keyword>
<accession>A0ABV6SJB8</accession>
<sequence>MRDRTSPSTPVPRRPTRARHALGLAIALVGLGVSLPLRADERTTLAEANAEAVGEAGGESAPAVTAQVASRSGQRLGTVTVNARRREESVQDVPIPINSVDAQTLENHRIYRIQDLQQLVPSTNVSYVHARQSSISIRGLGNNPASDGMEPAVGTYLDNVYLERPGMAVFDLLDVEQIDVLRGPQGTLFGKNTTAGVVNITSRKPTFHHERSVEISGGEDGYFQTKGSVSGPLGDTLAGRLSAYRTRDDGYIKNIHDGDELNGGSRQGFRGQLLWKPSETFNLRWIGEYNEEDSDNGTSTLYSSGPTINGVNRYEQRATAAGARLVKARARKVDLDSDQKVTVFQGGTSLEANWTLPNDFTLTSISAYRWWDFTPRNDLDYLGISAAINAGVAVRDKQYSQEIRLASPTGDVFDYVLGAYYFKKDLDNKTFFSYGPMADVYYGTAPGALANVRSTGKGRIETDSYALFAQGTWHITPKLELTAGIRGTYEEKDARVKRYAPTGGNSASGTTAASVRAYDSGDLNLYSFSPSGLLALSYRFNDRWLGYASLSHGEKSDGVNLSVSSAPIAGADSLLVGTERVNNAELGFKSTLLDGTLLFNANLFWTQVHGYQANAYDPEARSSYLTNAGDVRSRGLEVETTWRPIRGLTINANGSFNDVRYTDYKDGPCPPEVSLRSGAPASCDLTGHRVVGASRWIANLNGHYQWRLDNGLQPYLNASYAFRYRAVGTMEDSEYAQIPSYAVVNLSTGLRGDLGNSQWDISFWMKNAFDKTYYTSLWSASNGGYTGILGTPRTSGLTARLDF</sequence>
<evidence type="ECO:0000256" key="1">
    <source>
        <dbReference type="ARBA" id="ARBA00004571"/>
    </source>
</evidence>
<reference evidence="15 16" key="1">
    <citation type="submission" date="2024-09" db="EMBL/GenBank/DDBJ databases">
        <authorList>
            <person name="Sun Q."/>
            <person name="Mori K."/>
        </authorList>
    </citation>
    <scope>NUCLEOTIDE SEQUENCE [LARGE SCALE GENOMIC DNA]</scope>
    <source>
        <strain evidence="15 16">NCAIM B.01794</strain>
    </source>
</reference>
<evidence type="ECO:0000256" key="4">
    <source>
        <dbReference type="ARBA" id="ARBA00022496"/>
    </source>
</evidence>
<proteinExistence type="inferred from homology"/>
<dbReference type="Proteomes" id="UP001589891">
    <property type="component" value="Unassembled WGS sequence"/>
</dbReference>
<dbReference type="InterPro" id="IPR012910">
    <property type="entry name" value="Plug_dom"/>
</dbReference>
<evidence type="ECO:0000256" key="3">
    <source>
        <dbReference type="ARBA" id="ARBA00022452"/>
    </source>
</evidence>
<keyword evidence="8 12" id="KW-0798">TonB box</keyword>
<evidence type="ECO:0000256" key="2">
    <source>
        <dbReference type="ARBA" id="ARBA00022448"/>
    </source>
</evidence>
<dbReference type="PANTHER" id="PTHR32552">
    <property type="entry name" value="FERRICHROME IRON RECEPTOR-RELATED"/>
    <property type="match status" value="1"/>
</dbReference>
<evidence type="ECO:0000256" key="5">
    <source>
        <dbReference type="ARBA" id="ARBA00022692"/>
    </source>
</evidence>
<evidence type="ECO:0000313" key="16">
    <source>
        <dbReference type="Proteomes" id="UP001589891"/>
    </source>
</evidence>
<dbReference type="Pfam" id="PF00593">
    <property type="entry name" value="TonB_dep_Rec_b-barrel"/>
    <property type="match status" value="1"/>
</dbReference>
<feature type="domain" description="TonB-dependent receptor plug" evidence="14">
    <location>
        <begin position="90"/>
        <end position="197"/>
    </location>
</feature>
<comment type="subcellular location">
    <subcellularLocation>
        <location evidence="1 11">Cell outer membrane</location>
        <topology evidence="1 11">Multi-pass membrane protein</topology>
    </subcellularLocation>
</comment>
<evidence type="ECO:0000256" key="10">
    <source>
        <dbReference type="ARBA" id="ARBA00023237"/>
    </source>
</evidence>
<keyword evidence="16" id="KW-1185">Reference proteome</keyword>
<keyword evidence="10 11" id="KW-0998">Cell outer membrane</keyword>
<keyword evidence="9 11" id="KW-0472">Membrane</keyword>
<evidence type="ECO:0000259" key="13">
    <source>
        <dbReference type="Pfam" id="PF00593"/>
    </source>
</evidence>
<comment type="similarity">
    <text evidence="11 12">Belongs to the TonB-dependent receptor family.</text>
</comment>
<evidence type="ECO:0000313" key="15">
    <source>
        <dbReference type="EMBL" id="MFC0709617.1"/>
    </source>
</evidence>
<evidence type="ECO:0000256" key="12">
    <source>
        <dbReference type="RuleBase" id="RU003357"/>
    </source>
</evidence>
<dbReference type="PROSITE" id="PS52016">
    <property type="entry name" value="TONB_DEPENDENT_REC_3"/>
    <property type="match status" value="1"/>
</dbReference>
<organism evidence="15 16">
    <name type="scientific">Azorhizophilus paspali</name>
    <name type="common">Azotobacter paspali</name>
    <dbReference type="NCBI Taxonomy" id="69963"/>
    <lineage>
        <taxon>Bacteria</taxon>
        <taxon>Pseudomonadati</taxon>
        <taxon>Pseudomonadota</taxon>
        <taxon>Gammaproteobacteria</taxon>
        <taxon>Pseudomonadales</taxon>
        <taxon>Pseudomonadaceae</taxon>
        <taxon>Azorhizophilus</taxon>
    </lineage>
</organism>
<evidence type="ECO:0000256" key="6">
    <source>
        <dbReference type="ARBA" id="ARBA00023004"/>
    </source>
</evidence>
<evidence type="ECO:0000256" key="8">
    <source>
        <dbReference type="ARBA" id="ARBA00023077"/>
    </source>
</evidence>
<evidence type="ECO:0000259" key="14">
    <source>
        <dbReference type="Pfam" id="PF07715"/>
    </source>
</evidence>
<dbReference type="EMBL" id="JBHLSS010000047">
    <property type="protein sequence ID" value="MFC0709617.1"/>
    <property type="molecule type" value="Genomic_DNA"/>
</dbReference>
<protein>
    <submittedName>
        <fullName evidence="15">TonB-dependent receptor</fullName>
    </submittedName>
</protein>
<keyword evidence="5 11" id="KW-0812">Transmembrane</keyword>